<dbReference type="CDD" id="cd12087">
    <property type="entry name" value="TM_EGFR-like"/>
    <property type="match status" value="1"/>
</dbReference>
<dbReference type="RefSeq" id="XP_007829182.1">
    <property type="nucleotide sequence ID" value="XM_007830991.1"/>
</dbReference>
<dbReference type="OrthoDB" id="4767430at2759"/>
<dbReference type="InParanoid" id="W3XEA6"/>
<feature type="transmembrane region" description="Helical" evidence="2">
    <location>
        <begin position="156"/>
        <end position="181"/>
    </location>
</feature>
<evidence type="ECO:0000256" key="1">
    <source>
        <dbReference type="SAM" id="MobiDB-lite"/>
    </source>
</evidence>
<gene>
    <name evidence="3" type="ORF">PFICI_02410</name>
</gene>
<feature type="region of interest" description="Disordered" evidence="1">
    <location>
        <begin position="119"/>
        <end position="151"/>
    </location>
</feature>
<keyword evidence="4" id="KW-1185">Reference proteome</keyword>
<keyword evidence="2" id="KW-0812">Transmembrane</keyword>
<protein>
    <submittedName>
        <fullName evidence="3">Uncharacterized protein</fullName>
    </submittedName>
</protein>
<keyword evidence="2" id="KW-0472">Membrane</keyword>
<keyword evidence="2" id="KW-1133">Transmembrane helix</keyword>
<evidence type="ECO:0000256" key="2">
    <source>
        <dbReference type="SAM" id="Phobius"/>
    </source>
</evidence>
<reference evidence="4" key="1">
    <citation type="journal article" date="2015" name="BMC Genomics">
        <title>Genomic and transcriptomic analysis of the endophytic fungus Pestalotiopsis fici reveals its lifestyle and high potential for synthesis of natural products.</title>
        <authorList>
            <person name="Wang X."/>
            <person name="Zhang X."/>
            <person name="Liu L."/>
            <person name="Xiang M."/>
            <person name="Wang W."/>
            <person name="Sun X."/>
            <person name="Che Y."/>
            <person name="Guo L."/>
            <person name="Liu G."/>
            <person name="Guo L."/>
            <person name="Wang C."/>
            <person name="Yin W.B."/>
            <person name="Stadler M."/>
            <person name="Zhang X."/>
            <person name="Liu X."/>
        </authorList>
    </citation>
    <scope>NUCLEOTIDE SEQUENCE [LARGE SCALE GENOMIC DNA]</scope>
    <source>
        <strain evidence="4">W106-1 / CGMCC3.15140</strain>
    </source>
</reference>
<dbReference type="Proteomes" id="UP000030651">
    <property type="component" value="Unassembled WGS sequence"/>
</dbReference>
<dbReference type="AlphaFoldDB" id="W3XEA6"/>
<evidence type="ECO:0000313" key="4">
    <source>
        <dbReference type="Proteomes" id="UP000030651"/>
    </source>
</evidence>
<dbReference type="GeneID" id="19267423"/>
<dbReference type="HOGENOM" id="CLU_1042457_0_0_1"/>
<feature type="compositionally biased region" description="Low complexity" evidence="1">
    <location>
        <begin position="124"/>
        <end position="151"/>
    </location>
</feature>
<accession>W3XEA6</accession>
<sequence>MSEDPQTWVFPPPGAASPPTSQTGNFGPVYPNDTIILDWTPRTETPLIGLGCWNGSNHFDTDIRSDSISKGQTAPVRYTFNQRFTIKDDVETLYCHFTFTGTNNGNTVVWEFEKGKASEQRTFSSPASTNSTVSSSSNDATNSTTNSPSNNATLSAGAAVGIGVGATAFVFLVIGAGLLFWMRRRRQPFARQIPSTSSAAMTYEPVTQFQPSSQSHTTDVSMVGELEQPEYRAPARELHGLPSTIISELGDNIGTDEHIDGYKYRAS</sequence>
<name>W3XEA6_PESFW</name>
<organism evidence="3 4">
    <name type="scientific">Pestalotiopsis fici (strain W106-1 / CGMCC3.15140)</name>
    <dbReference type="NCBI Taxonomy" id="1229662"/>
    <lineage>
        <taxon>Eukaryota</taxon>
        <taxon>Fungi</taxon>
        <taxon>Dikarya</taxon>
        <taxon>Ascomycota</taxon>
        <taxon>Pezizomycotina</taxon>
        <taxon>Sordariomycetes</taxon>
        <taxon>Xylariomycetidae</taxon>
        <taxon>Amphisphaeriales</taxon>
        <taxon>Sporocadaceae</taxon>
        <taxon>Pestalotiopsis</taxon>
    </lineage>
</organism>
<evidence type="ECO:0000313" key="3">
    <source>
        <dbReference type="EMBL" id="ETS84385.1"/>
    </source>
</evidence>
<dbReference type="eggNOG" id="ENOG502TDGE">
    <property type="taxonomic scope" value="Eukaryota"/>
</dbReference>
<proteinExistence type="predicted"/>
<dbReference type="EMBL" id="KI912110">
    <property type="protein sequence ID" value="ETS84385.1"/>
    <property type="molecule type" value="Genomic_DNA"/>
</dbReference>
<dbReference type="KEGG" id="pfy:PFICI_02410"/>
<feature type="region of interest" description="Disordered" evidence="1">
    <location>
        <begin position="1"/>
        <end position="27"/>
    </location>
</feature>